<evidence type="ECO:0000313" key="4">
    <source>
        <dbReference type="EMBL" id="QEA06304.1"/>
    </source>
</evidence>
<feature type="domain" description="D-apionate lactonase C-terminal" evidence="3">
    <location>
        <begin position="571"/>
        <end position="649"/>
    </location>
</feature>
<protein>
    <submittedName>
        <fullName evidence="4">Uncharacterized protein</fullName>
    </submittedName>
</protein>
<dbReference type="InterPro" id="IPR058787">
    <property type="entry name" value="ApnL_M"/>
</dbReference>
<organism evidence="4">
    <name type="scientific">uncultured organism</name>
    <dbReference type="NCBI Taxonomy" id="155900"/>
    <lineage>
        <taxon>unclassified sequences</taxon>
        <taxon>environmental samples</taxon>
    </lineage>
</organism>
<gene>
    <name evidence="4" type="ORF">KBTEX_02636</name>
</gene>
<sequence>MSEPSLNVKLFGTEESPQTPHLLTAGSLTAELDSGNLRYIRYGGVEVIRGISFIVRDSDWGTFAPTLSGLQVEEGDGQFEVTYSAQVRNGDQVLAYRVRIVGSEASLRFSAVMEAETDFVTNRAGFVVLHPLDGVAGAPVTIEHVDGRVEEGRFPEAVEPFQPMKELRALTHEPVPGVAVACRMEGDTFEMEDQRNWTDASYKTYVRPLALPWPYTLEKGESSEQSVTLEIKGRPGAGAADSEDIRVDLGERGASVPRLGVGLSVSELEATQRHVEDLRALGPRQVVFHFDPREASVADLGRAAEIVGRLNAGHQDPPVQAWLEVVVAEVEGYAAELASLGARIRELGSPFDVVLVSPAADLKGTLPGSPWPPAPEAPELYAAARRAFPDVRLGGGMFSFFTELNRKRPPLDDLDCVQFTTSAIVHAGDDRTVMEGIEALPFISATARSIADGLPVVVGPSAIGMRLNPYGAAPMNNPGNIRQAMNENDPRQRGLLGAAWTVAYFAQFARGGARTVTFGGVTGPHGVVHHGQPWPQPYFDAEGGLFPVFHVERCLAALADQRLRETRISDPRAVQCVVAETDGGYAAVLANLTPEAQTVRVPFDIVSSRVLDADAFVAASHDPAFLDAHSGSAGTRQRSIRLEAYAVASLSGR</sequence>
<evidence type="ECO:0000259" key="1">
    <source>
        <dbReference type="Pfam" id="PF25837"/>
    </source>
</evidence>
<dbReference type="Pfam" id="PF25837">
    <property type="entry name" value="Apionate_lact_N"/>
    <property type="match status" value="1"/>
</dbReference>
<proteinExistence type="predicted"/>
<evidence type="ECO:0000259" key="3">
    <source>
        <dbReference type="Pfam" id="PF25839"/>
    </source>
</evidence>
<dbReference type="InterPro" id="IPR058788">
    <property type="entry name" value="ApnL_N"/>
</dbReference>
<feature type="domain" description="D-apionate lactonase N-terminal" evidence="1">
    <location>
        <begin position="9"/>
        <end position="233"/>
    </location>
</feature>
<dbReference type="AlphaFoldDB" id="A0A5B8RFL2"/>
<reference evidence="4" key="1">
    <citation type="submission" date="2019-06" db="EMBL/GenBank/DDBJ databases">
        <authorList>
            <person name="Murdoch R.W."/>
            <person name="Fathepure B."/>
        </authorList>
    </citation>
    <scope>NUCLEOTIDE SEQUENCE</scope>
</reference>
<dbReference type="EMBL" id="MN079135">
    <property type="protein sequence ID" value="QEA06304.1"/>
    <property type="molecule type" value="Genomic_DNA"/>
</dbReference>
<dbReference type="Pfam" id="PF25838">
    <property type="entry name" value="Apionate_lact_M"/>
    <property type="match status" value="1"/>
</dbReference>
<evidence type="ECO:0000259" key="2">
    <source>
        <dbReference type="Pfam" id="PF25838"/>
    </source>
</evidence>
<name>A0A5B8RFL2_9ZZZZ</name>
<dbReference type="InterPro" id="IPR058789">
    <property type="entry name" value="ApnL_C"/>
</dbReference>
<dbReference type="Pfam" id="PF25839">
    <property type="entry name" value="Apionate_lact_C"/>
    <property type="match status" value="1"/>
</dbReference>
<accession>A0A5B8RFL2</accession>
<feature type="domain" description="D-apionate lactonase TIM barrel" evidence="2">
    <location>
        <begin position="259"/>
        <end position="559"/>
    </location>
</feature>